<dbReference type="SMART" id="SM01110">
    <property type="entry name" value="Cutinase"/>
    <property type="match status" value="1"/>
</dbReference>
<proteinExistence type="inferred from homology"/>
<keyword evidence="2" id="KW-0719">Serine esterase</keyword>
<reference evidence="5 6" key="1">
    <citation type="submission" date="2018-06" db="EMBL/GenBank/DDBJ databases">
        <authorList>
            <consortium name="Pathogen Informatics"/>
            <person name="Doyle S."/>
        </authorList>
    </citation>
    <scope>NUCLEOTIDE SEQUENCE [LARGE SCALE GENOMIC DNA]</scope>
    <source>
        <strain evidence="5 6">NCTC1934</strain>
    </source>
</reference>
<evidence type="ECO:0000313" key="5">
    <source>
        <dbReference type="EMBL" id="SUA73301.1"/>
    </source>
</evidence>
<dbReference type="GO" id="GO:0052689">
    <property type="term" value="F:carboxylic ester hydrolase activity"/>
    <property type="evidence" value="ECO:0007669"/>
    <property type="project" value="UniProtKB-KW"/>
</dbReference>
<evidence type="ECO:0000256" key="3">
    <source>
        <dbReference type="ARBA" id="ARBA00022801"/>
    </source>
</evidence>
<comment type="similarity">
    <text evidence="1">Belongs to the cutinase family.</text>
</comment>
<dbReference type="STRING" id="1406858.GCA_000710895_01241"/>
<gene>
    <name evidence="5" type="ORF">NCTC1934_00739</name>
</gene>
<dbReference type="InterPro" id="IPR029058">
    <property type="entry name" value="AB_hydrolase_fold"/>
</dbReference>
<dbReference type="EMBL" id="UGRY01000002">
    <property type="protein sequence ID" value="SUA73301.1"/>
    <property type="molecule type" value="Genomic_DNA"/>
</dbReference>
<keyword evidence="3" id="KW-0378">Hydrolase</keyword>
<protein>
    <submittedName>
        <fullName evidence="5">Cutinase</fullName>
    </submittedName>
</protein>
<dbReference type="PANTHER" id="PTHR33630">
    <property type="entry name" value="CUTINASE RV1984C-RELATED-RELATED"/>
    <property type="match status" value="1"/>
</dbReference>
<dbReference type="AlphaFoldDB" id="A0A378Y9W8"/>
<evidence type="ECO:0000256" key="1">
    <source>
        <dbReference type="ARBA" id="ARBA00007534"/>
    </source>
</evidence>
<evidence type="ECO:0000256" key="4">
    <source>
        <dbReference type="ARBA" id="ARBA00023157"/>
    </source>
</evidence>
<keyword evidence="6" id="KW-1185">Reference proteome</keyword>
<name>A0A378Y9W8_9NOCA</name>
<evidence type="ECO:0000313" key="6">
    <source>
        <dbReference type="Proteomes" id="UP000255467"/>
    </source>
</evidence>
<evidence type="ECO:0000256" key="2">
    <source>
        <dbReference type="ARBA" id="ARBA00022487"/>
    </source>
</evidence>
<accession>A0A378Y9W8</accession>
<dbReference type="SMR" id="A0A378Y9W8"/>
<dbReference type="InterPro" id="IPR000675">
    <property type="entry name" value="Cutinase/axe"/>
</dbReference>
<dbReference type="Proteomes" id="UP000255467">
    <property type="component" value="Unassembled WGS sequence"/>
</dbReference>
<keyword evidence="4" id="KW-1015">Disulfide bond</keyword>
<dbReference type="SUPFAM" id="SSF53474">
    <property type="entry name" value="alpha/beta-Hydrolases"/>
    <property type="match status" value="1"/>
</dbReference>
<sequence>MSLRATGLRRGTRAIRLAGVAVAAAVAAGMVWATGAPRADAAPGDCPALNVVAVPGTWETSRDDPKQGMLSLVTNGLPGSVRTDYVSYAATALPWEGEVYGRSKREAVNAARGLIADMAARCGATRFALVGYSQGADAAGDLAAEIGTGLGVVPPDRVLAVGLLSDPRRSPTDILVGPPVPGAGAGGARVGGFGWLAPKVRTICAAGDLYCSVPTDDLAGRFAGFLTQLSAPDPLQFGNYALTLQAILGEALTPGWNAILTAPADDPASEQWARQVEEFYRSGVHQSYPGYVVDANGTTATSWLRNWLAGIARTA</sequence>
<dbReference type="Pfam" id="PF01083">
    <property type="entry name" value="Cutinase"/>
    <property type="match status" value="1"/>
</dbReference>
<dbReference type="PANTHER" id="PTHR33630:SF9">
    <property type="entry name" value="CUTINASE 4"/>
    <property type="match status" value="1"/>
</dbReference>
<dbReference type="Gene3D" id="3.40.50.1820">
    <property type="entry name" value="alpha/beta hydrolase"/>
    <property type="match status" value="1"/>
</dbReference>
<organism evidence="5 6">
    <name type="scientific">Nocardia otitidiscaviarum</name>
    <dbReference type="NCBI Taxonomy" id="1823"/>
    <lineage>
        <taxon>Bacteria</taxon>
        <taxon>Bacillati</taxon>
        <taxon>Actinomycetota</taxon>
        <taxon>Actinomycetes</taxon>
        <taxon>Mycobacteriales</taxon>
        <taxon>Nocardiaceae</taxon>
        <taxon>Nocardia</taxon>
    </lineage>
</organism>